<evidence type="ECO:0000313" key="3">
    <source>
        <dbReference type="Proteomes" id="UP000190675"/>
    </source>
</evidence>
<evidence type="ECO:0000259" key="1">
    <source>
        <dbReference type="SMART" id="SM00824"/>
    </source>
</evidence>
<dbReference type="Gene3D" id="3.40.50.1820">
    <property type="entry name" value="alpha/beta hydrolase"/>
    <property type="match status" value="1"/>
</dbReference>
<evidence type="ECO:0000313" key="2">
    <source>
        <dbReference type="EMBL" id="SHG98574.1"/>
    </source>
</evidence>
<dbReference type="SUPFAM" id="SSF53474">
    <property type="entry name" value="alpha/beta-Hydrolases"/>
    <property type="match status" value="1"/>
</dbReference>
<sequence>MTHDIFGSIGAAARSQIVPFRRSGAGSPLFCFPGSGGNPNIFREMVAALPEGQPVYAIDMEWLCETNEDFSIEQLAAFYLDAIRKIQKSGPYYLCGYSFGGLVAYEMAMRLIDEGDRASLVALLDAPNPALISNLSGADSMQYRKAYLIDRLKKYALSLVRGDIKAFMGRGLAFIVSRAGKFFMPAIKIGFRMAKRPLPGNLRANDPGFLRAWNLYIPKRYPEGVVCFRVQDRGPEHDRDPSMGWDACAMGGVEVHVVPGSHVDMMATPSVRVVADRLADHLDCGPNRNQLPVAGVS</sequence>
<dbReference type="OrthoDB" id="9770470at2"/>
<dbReference type="SMART" id="SM00824">
    <property type="entry name" value="PKS_TE"/>
    <property type="match status" value="1"/>
</dbReference>
<dbReference type="InterPro" id="IPR020802">
    <property type="entry name" value="TesA-like"/>
</dbReference>
<organism evidence="2 3">
    <name type="scientific">Bradyrhizobium erythrophlei</name>
    <dbReference type="NCBI Taxonomy" id="1437360"/>
    <lineage>
        <taxon>Bacteria</taxon>
        <taxon>Pseudomonadati</taxon>
        <taxon>Pseudomonadota</taxon>
        <taxon>Alphaproteobacteria</taxon>
        <taxon>Hyphomicrobiales</taxon>
        <taxon>Nitrobacteraceae</taxon>
        <taxon>Bradyrhizobium</taxon>
    </lineage>
</organism>
<protein>
    <submittedName>
        <fullName evidence="2">Thioesterase domain-containing protein</fullName>
    </submittedName>
</protein>
<reference evidence="2 3" key="1">
    <citation type="submission" date="2016-11" db="EMBL/GenBank/DDBJ databases">
        <authorList>
            <person name="Jaros S."/>
            <person name="Januszkiewicz K."/>
            <person name="Wedrychowicz H."/>
        </authorList>
    </citation>
    <scope>NUCLEOTIDE SEQUENCE [LARGE SCALE GENOMIC DNA]</scope>
    <source>
        <strain evidence="2 3">GAS242</strain>
    </source>
</reference>
<dbReference type="RefSeq" id="WP_079568319.1">
    <property type="nucleotide sequence ID" value="NZ_LT670818.1"/>
</dbReference>
<dbReference type="Pfam" id="PF00975">
    <property type="entry name" value="Thioesterase"/>
    <property type="match status" value="1"/>
</dbReference>
<accession>A0A1M5P9T6</accession>
<gene>
    <name evidence="2" type="ORF">SAMN05444169_5118</name>
</gene>
<dbReference type="InterPro" id="IPR001031">
    <property type="entry name" value="Thioesterase"/>
</dbReference>
<feature type="domain" description="Thioesterase TesA-like" evidence="1">
    <location>
        <begin position="30"/>
        <end position="282"/>
    </location>
</feature>
<proteinExistence type="predicted"/>
<dbReference type="AlphaFoldDB" id="A0A1M5P9T6"/>
<dbReference type="InterPro" id="IPR029058">
    <property type="entry name" value="AB_hydrolase_fold"/>
</dbReference>
<name>A0A1M5P9T6_9BRAD</name>
<dbReference type="Proteomes" id="UP000190675">
    <property type="component" value="Chromosome I"/>
</dbReference>
<dbReference type="EMBL" id="LT670818">
    <property type="protein sequence ID" value="SHG98574.1"/>
    <property type="molecule type" value="Genomic_DNA"/>
</dbReference>